<proteinExistence type="predicted"/>
<organism evidence="1">
    <name type="scientific">marine sediment metagenome</name>
    <dbReference type="NCBI Taxonomy" id="412755"/>
    <lineage>
        <taxon>unclassified sequences</taxon>
        <taxon>metagenomes</taxon>
        <taxon>ecological metagenomes</taxon>
    </lineage>
</organism>
<accession>X0X5A1</accession>
<feature type="non-terminal residue" evidence="1">
    <location>
        <position position="167"/>
    </location>
</feature>
<reference evidence="1" key="1">
    <citation type="journal article" date="2014" name="Front. Microbiol.">
        <title>High frequency of phylogenetically diverse reductive dehalogenase-homologous genes in deep subseafloor sedimentary metagenomes.</title>
        <authorList>
            <person name="Kawai M."/>
            <person name="Futagami T."/>
            <person name="Toyoda A."/>
            <person name="Takaki Y."/>
            <person name="Nishi S."/>
            <person name="Hori S."/>
            <person name="Arai W."/>
            <person name="Tsubouchi T."/>
            <person name="Morono Y."/>
            <person name="Uchiyama I."/>
            <person name="Ito T."/>
            <person name="Fujiyama A."/>
            <person name="Inagaki F."/>
            <person name="Takami H."/>
        </authorList>
    </citation>
    <scope>NUCLEOTIDE SEQUENCE</scope>
    <source>
        <strain evidence="1">Expedition CK06-06</strain>
    </source>
</reference>
<evidence type="ECO:0000313" key="1">
    <source>
        <dbReference type="EMBL" id="GAG38404.1"/>
    </source>
</evidence>
<sequence length="167" mass="18883">MSARIDAVNYALQYLGEQPITSLDDDSDRALTMKSFYYIARDATLEDANWTFATRRFQPVRNAVDPVWGWTASYTIPADIVRVTTVLRDWGSNSVSGYAYYDFPEEMKSAHVIEGNEILSNDDPIYCLGIREMDDEGHYSPLFLEAFAAKLAYLAALPITASMQKQQ</sequence>
<gene>
    <name evidence="1" type="ORF">S01H1_61985</name>
</gene>
<dbReference type="AlphaFoldDB" id="X0X5A1"/>
<dbReference type="EMBL" id="BARS01040682">
    <property type="protein sequence ID" value="GAG38404.1"/>
    <property type="molecule type" value="Genomic_DNA"/>
</dbReference>
<comment type="caution">
    <text evidence="1">The sequence shown here is derived from an EMBL/GenBank/DDBJ whole genome shotgun (WGS) entry which is preliminary data.</text>
</comment>
<name>X0X5A1_9ZZZZ</name>
<protein>
    <submittedName>
        <fullName evidence="1">Uncharacterized protein</fullName>
    </submittedName>
</protein>